<proteinExistence type="predicted"/>
<dbReference type="STRING" id="104663.SAMN04488121_101231"/>
<dbReference type="AlphaFoldDB" id="A0A1G7GZL8"/>
<dbReference type="InterPro" id="IPR036890">
    <property type="entry name" value="HATPase_C_sf"/>
</dbReference>
<dbReference type="OrthoDB" id="2041081at2"/>
<evidence type="ECO:0000313" key="2">
    <source>
        <dbReference type="Proteomes" id="UP000199045"/>
    </source>
</evidence>
<sequence length="709" mass="82743">MELNKLGFQTNQGLHYPAVLGEVKKSGNTLQPLFEAFTNALEAIAQLKTDPTKEEVRLQIHYVSDLAQEKIMNKIVIQDTGIGFNDDEFRRFLTFKDDRKGYHNKGSGRIQLLHSFSTVQFDSIYQDGDKFKRRQFHLGKSKPFLKENAIVFLDSYSETVSVPRRTTLTLSHLLVEKDHSTFNMPLPGYKELLLHRYIQYFCAHRDKLPNIILEAYSDKLEETLTITKEDIPAEDSKREFALNYKIRREGEFQNIEKVENFTLHAFKIPKNKLSKNILALTSKGEIVEDDGFRLSLNSISADDHLENNRFLFLISSEYINNQDSNIRGQLNIPRRDTDATLFDEQEVIFLEDIEDTANSTVVNMYEQLSHKAEERYQRIADLKEMFLLDENYLFRLNISINDTEEDILKKVYREESKKAATIDAQLKNSIDQLEHLDPRTNDYDIRLGQIASMLSREIPHQNRAALTHYVARRRLVLEIFDKVLQRKLTVQNAKRNEDESLLHNLLFTQRTTSSDQSDLWVLNEDFVLFKGVSEMKLKDVTIDGQRIFKERFTTDEQRFIHANGQKRLDKRPDVLLFPAEEKCIILEFKTPDTDVTDHLADVFYYASLILNLTKSEFPFKTFYGYLIGETLEPLDMKFTDSDFVNAGHFNFSYRPFKRIVGEFKNFDGALYTEVLKYSTLLERATKRNETLINKLFEPSIENSDDDLPF</sequence>
<protein>
    <recommendedName>
        <fullName evidence="3">Histidine kinase-, DNA gyrase B-, and HSP90-like ATPase</fullName>
    </recommendedName>
</protein>
<name>A0A1G7GZL8_CHIFI</name>
<dbReference type="EMBL" id="FNBN01000001">
    <property type="protein sequence ID" value="SDE93541.1"/>
    <property type="molecule type" value="Genomic_DNA"/>
</dbReference>
<evidence type="ECO:0000313" key="1">
    <source>
        <dbReference type="EMBL" id="SDE93541.1"/>
    </source>
</evidence>
<dbReference type="RefSeq" id="WP_089828397.1">
    <property type="nucleotide sequence ID" value="NZ_FNBN01000001.1"/>
</dbReference>
<gene>
    <name evidence="1" type="ORF">SAMN04488121_101231</name>
</gene>
<dbReference type="SUPFAM" id="SSF55874">
    <property type="entry name" value="ATPase domain of HSP90 chaperone/DNA topoisomerase II/histidine kinase"/>
    <property type="match status" value="1"/>
</dbReference>
<accession>A0A1G7GZL8</accession>
<evidence type="ECO:0008006" key="3">
    <source>
        <dbReference type="Google" id="ProtNLM"/>
    </source>
</evidence>
<reference evidence="1 2" key="1">
    <citation type="submission" date="2016-10" db="EMBL/GenBank/DDBJ databases">
        <authorList>
            <person name="de Groot N.N."/>
        </authorList>
    </citation>
    <scope>NUCLEOTIDE SEQUENCE [LARGE SCALE GENOMIC DNA]</scope>
    <source>
        <strain evidence="1 2">DSM 527</strain>
    </source>
</reference>
<organism evidence="1 2">
    <name type="scientific">Chitinophaga filiformis</name>
    <name type="common">Myxococcus filiformis</name>
    <name type="synonym">Flexibacter filiformis</name>
    <dbReference type="NCBI Taxonomy" id="104663"/>
    <lineage>
        <taxon>Bacteria</taxon>
        <taxon>Pseudomonadati</taxon>
        <taxon>Bacteroidota</taxon>
        <taxon>Chitinophagia</taxon>
        <taxon>Chitinophagales</taxon>
        <taxon>Chitinophagaceae</taxon>
        <taxon>Chitinophaga</taxon>
    </lineage>
</organism>
<dbReference type="Proteomes" id="UP000199045">
    <property type="component" value="Unassembled WGS sequence"/>
</dbReference>